<evidence type="ECO:0000313" key="13">
    <source>
        <dbReference type="Proteomes" id="UP001064489"/>
    </source>
</evidence>
<comment type="subcellular location">
    <subcellularLocation>
        <location evidence="1">Membrane</location>
    </subcellularLocation>
</comment>
<dbReference type="InterPro" id="IPR011009">
    <property type="entry name" value="Kinase-like_dom_sf"/>
</dbReference>
<dbReference type="Pfam" id="PF07714">
    <property type="entry name" value="PK_Tyr_Ser-Thr"/>
    <property type="match status" value="1"/>
</dbReference>
<dbReference type="InterPro" id="IPR001245">
    <property type="entry name" value="Ser-Thr/Tyr_kinase_cat_dom"/>
</dbReference>
<evidence type="ECO:0000256" key="5">
    <source>
        <dbReference type="ARBA" id="ARBA00022737"/>
    </source>
</evidence>
<dbReference type="SMART" id="SM00220">
    <property type="entry name" value="S_TKc"/>
    <property type="match status" value="1"/>
</dbReference>
<dbReference type="GO" id="GO:0005524">
    <property type="term" value="F:ATP binding"/>
    <property type="evidence" value="ECO:0007669"/>
    <property type="project" value="InterPro"/>
</dbReference>
<protein>
    <recommendedName>
        <fullName evidence="11">Protein kinase domain-containing protein</fullName>
    </recommendedName>
</protein>
<dbReference type="InterPro" id="IPR046959">
    <property type="entry name" value="PRK1-6/SRF4-like"/>
</dbReference>
<evidence type="ECO:0000259" key="11">
    <source>
        <dbReference type="PROSITE" id="PS50011"/>
    </source>
</evidence>
<evidence type="ECO:0000256" key="4">
    <source>
        <dbReference type="ARBA" id="ARBA00022692"/>
    </source>
</evidence>
<dbReference type="InterPro" id="IPR001611">
    <property type="entry name" value="Leu-rich_rpt"/>
</dbReference>
<organism evidence="12 13">
    <name type="scientific">Acer negundo</name>
    <name type="common">Box elder</name>
    <dbReference type="NCBI Taxonomy" id="4023"/>
    <lineage>
        <taxon>Eukaryota</taxon>
        <taxon>Viridiplantae</taxon>
        <taxon>Streptophyta</taxon>
        <taxon>Embryophyta</taxon>
        <taxon>Tracheophyta</taxon>
        <taxon>Spermatophyta</taxon>
        <taxon>Magnoliopsida</taxon>
        <taxon>eudicotyledons</taxon>
        <taxon>Gunneridae</taxon>
        <taxon>Pentapetalae</taxon>
        <taxon>rosids</taxon>
        <taxon>malvids</taxon>
        <taxon>Sapindales</taxon>
        <taxon>Sapindaceae</taxon>
        <taxon>Hippocastanoideae</taxon>
        <taxon>Acereae</taxon>
        <taxon>Acer</taxon>
    </lineage>
</organism>
<feature type="region of interest" description="Disordered" evidence="8">
    <location>
        <begin position="242"/>
        <end position="266"/>
    </location>
</feature>
<dbReference type="Gene3D" id="3.80.10.10">
    <property type="entry name" value="Ribonuclease Inhibitor"/>
    <property type="match status" value="2"/>
</dbReference>
<feature type="compositionally biased region" description="Basic and acidic residues" evidence="8">
    <location>
        <begin position="712"/>
        <end position="727"/>
    </location>
</feature>
<evidence type="ECO:0000256" key="9">
    <source>
        <dbReference type="SAM" id="Phobius"/>
    </source>
</evidence>
<dbReference type="PROSITE" id="PS00108">
    <property type="entry name" value="PROTEIN_KINASE_ST"/>
    <property type="match status" value="1"/>
</dbReference>
<feature type="domain" description="Protein kinase" evidence="11">
    <location>
        <begin position="374"/>
        <end position="685"/>
    </location>
</feature>
<feature type="chain" id="PRO_5041981229" description="Protein kinase domain-containing protein" evidence="10">
    <location>
        <begin position="29"/>
        <end position="727"/>
    </location>
</feature>
<keyword evidence="4 9" id="KW-0812">Transmembrane</keyword>
<evidence type="ECO:0000256" key="7">
    <source>
        <dbReference type="ARBA" id="ARBA00023136"/>
    </source>
</evidence>
<keyword evidence="6 9" id="KW-1133">Transmembrane helix</keyword>
<dbReference type="SUPFAM" id="SSF56112">
    <property type="entry name" value="Protein kinase-like (PK-like)"/>
    <property type="match status" value="1"/>
</dbReference>
<dbReference type="Pfam" id="PF00560">
    <property type="entry name" value="LRR_1"/>
    <property type="match status" value="2"/>
</dbReference>
<comment type="similarity">
    <text evidence="2">Belongs to the protein kinase superfamily. Ser/Thr protein kinase family.</text>
</comment>
<sequence>MAVAWHWLLRPILLFSTTVLITFPCSFSIPDSEALLNLKNSFVDEADELQSWEPSSAPCKNGEQENHWAGVVCYNGLVTGLRLPNMGLSGKIDVNALVEMPGLRTINIMNNSFSGNFPEFNRLGALKAIYISGNQFSGEIPPDYFVKMESLKKVWLSDNKFMGKFPSSLGQLPHLIELHVNNNQFSGTIPSFDKPTLMSLDFSNNQLEGEIPESLMKFNASFFSGNPGLCGENVGVECKQVDQESTPPPIVANDSNNNVESSSGKRDGSKKILAAVITLSVLLLSIAIVLILRCRRRRKTFDVLEKETVEAVEVQVTSVASNRKEIIELNRKVGSSRRVANGSVRVKGSGGSMAADLVIVNEKNGVFGMHDLMKAAAEVLGNGGLGSSYKAVMADGVSVVVKRMREMNTMERDGFDAEIRKLVSLKHINILGPLGYHYRKDEKLFVYEYIPNGSLLYLLHGNQFYLQIDDQILNTNNIFLTSLIKIIQFLVGDRGLSHVELNWSARLKIVQGIARGIGYLHTELASLDLPHGDLKSSNILLGPENEPLITEYGFRPLINNASQSQALFAYRAPEAQQTGKVSPKCDVYCLGIVILEILTGKFPSQYLSNSKGGIDVVQWVPSALSEGRLIELLDPEIASSRNSLGEMEQLLHIGIACTETNPEVRFDMSEAVRRILEIQTDSRTFQDLPTLRDSYADSSQSSFSERQLGELSGRRHGSEHFDHQSER</sequence>
<evidence type="ECO:0000256" key="2">
    <source>
        <dbReference type="ARBA" id="ARBA00008684"/>
    </source>
</evidence>
<dbReference type="Gene3D" id="3.30.200.20">
    <property type="entry name" value="Phosphorylase Kinase, domain 1"/>
    <property type="match status" value="1"/>
</dbReference>
<dbReference type="Gene3D" id="1.10.510.10">
    <property type="entry name" value="Transferase(Phosphotransferase) domain 1"/>
    <property type="match status" value="1"/>
</dbReference>
<keyword evidence="5" id="KW-0677">Repeat</keyword>
<evidence type="ECO:0000256" key="8">
    <source>
        <dbReference type="SAM" id="MobiDB-lite"/>
    </source>
</evidence>
<dbReference type="InterPro" id="IPR032675">
    <property type="entry name" value="LRR_dom_sf"/>
</dbReference>
<feature type="compositionally biased region" description="Polar residues" evidence="8">
    <location>
        <begin position="253"/>
        <end position="262"/>
    </location>
</feature>
<comment type="caution">
    <text evidence="12">The sequence shown here is derived from an EMBL/GenBank/DDBJ whole genome shotgun (WGS) entry which is preliminary data.</text>
</comment>
<name>A0AAD5NIS2_ACENE</name>
<dbReference type="PROSITE" id="PS50011">
    <property type="entry name" value="PROTEIN_KINASE_DOM"/>
    <property type="match status" value="1"/>
</dbReference>
<dbReference type="SUPFAM" id="SSF52058">
    <property type="entry name" value="L domain-like"/>
    <property type="match status" value="1"/>
</dbReference>
<dbReference type="GO" id="GO:0016020">
    <property type="term" value="C:membrane"/>
    <property type="evidence" value="ECO:0007669"/>
    <property type="project" value="UniProtKB-SubCell"/>
</dbReference>
<dbReference type="AlphaFoldDB" id="A0AAD5NIS2"/>
<dbReference type="InterPro" id="IPR000719">
    <property type="entry name" value="Prot_kinase_dom"/>
</dbReference>
<feature type="signal peptide" evidence="10">
    <location>
        <begin position="1"/>
        <end position="28"/>
    </location>
</feature>
<dbReference type="PANTHER" id="PTHR48007:SF38">
    <property type="entry name" value="LEUCINE-RICH REPEAT PROTEIN KINASE FAMILY PROTEIN"/>
    <property type="match status" value="1"/>
</dbReference>
<keyword evidence="10" id="KW-0732">Signal</keyword>
<reference evidence="12" key="2">
    <citation type="submission" date="2023-02" db="EMBL/GenBank/DDBJ databases">
        <authorList>
            <person name="Swenson N.G."/>
            <person name="Wegrzyn J.L."/>
            <person name="Mcevoy S.L."/>
        </authorList>
    </citation>
    <scope>NUCLEOTIDE SEQUENCE</scope>
    <source>
        <strain evidence="12">91603</strain>
        <tissue evidence="12">Leaf</tissue>
    </source>
</reference>
<evidence type="ECO:0000256" key="6">
    <source>
        <dbReference type="ARBA" id="ARBA00022989"/>
    </source>
</evidence>
<feature type="region of interest" description="Disordered" evidence="8">
    <location>
        <begin position="694"/>
        <end position="727"/>
    </location>
</feature>
<dbReference type="EMBL" id="JAJSOW010000106">
    <property type="protein sequence ID" value="KAI9160691.1"/>
    <property type="molecule type" value="Genomic_DNA"/>
</dbReference>
<keyword evidence="3" id="KW-0433">Leucine-rich repeat</keyword>
<dbReference type="Pfam" id="PF08263">
    <property type="entry name" value="LRRNT_2"/>
    <property type="match status" value="1"/>
</dbReference>
<evidence type="ECO:0000256" key="10">
    <source>
        <dbReference type="SAM" id="SignalP"/>
    </source>
</evidence>
<evidence type="ECO:0000256" key="1">
    <source>
        <dbReference type="ARBA" id="ARBA00004370"/>
    </source>
</evidence>
<dbReference type="Proteomes" id="UP001064489">
    <property type="component" value="Chromosome 2"/>
</dbReference>
<dbReference type="InterPro" id="IPR013210">
    <property type="entry name" value="LRR_N_plant-typ"/>
</dbReference>
<dbReference type="PANTHER" id="PTHR48007">
    <property type="entry name" value="LEUCINE-RICH REPEAT RECEPTOR-LIKE PROTEIN KINASE PXC1"/>
    <property type="match status" value="1"/>
</dbReference>
<keyword evidence="7 9" id="KW-0472">Membrane</keyword>
<proteinExistence type="inferred from homology"/>
<dbReference type="InterPro" id="IPR008271">
    <property type="entry name" value="Ser/Thr_kinase_AS"/>
</dbReference>
<accession>A0AAD5NIS2</accession>
<evidence type="ECO:0000256" key="3">
    <source>
        <dbReference type="ARBA" id="ARBA00022614"/>
    </source>
</evidence>
<gene>
    <name evidence="12" type="ORF">LWI28_010716</name>
</gene>
<feature type="transmembrane region" description="Helical" evidence="9">
    <location>
        <begin position="272"/>
        <end position="292"/>
    </location>
</feature>
<dbReference type="GO" id="GO:0004672">
    <property type="term" value="F:protein kinase activity"/>
    <property type="evidence" value="ECO:0007669"/>
    <property type="project" value="InterPro"/>
</dbReference>
<evidence type="ECO:0000313" key="12">
    <source>
        <dbReference type="EMBL" id="KAI9160691.1"/>
    </source>
</evidence>
<keyword evidence="13" id="KW-1185">Reference proteome</keyword>
<reference evidence="12" key="1">
    <citation type="journal article" date="2022" name="Plant J.">
        <title>Strategies of tolerance reflected in two North American maple genomes.</title>
        <authorList>
            <person name="McEvoy S.L."/>
            <person name="Sezen U.U."/>
            <person name="Trouern-Trend A."/>
            <person name="McMahon S.M."/>
            <person name="Schaberg P.G."/>
            <person name="Yang J."/>
            <person name="Wegrzyn J.L."/>
            <person name="Swenson N.G."/>
        </authorList>
    </citation>
    <scope>NUCLEOTIDE SEQUENCE</scope>
    <source>
        <strain evidence="12">91603</strain>
    </source>
</reference>